<evidence type="ECO:0000313" key="6">
    <source>
        <dbReference type="Proteomes" id="UP000215767"/>
    </source>
</evidence>
<keyword evidence="3" id="KW-0804">Transcription</keyword>
<gene>
    <name evidence="5" type="ORF">CAL28_10175</name>
</gene>
<dbReference type="InterPro" id="IPR018062">
    <property type="entry name" value="HTH_AraC-typ_CS"/>
</dbReference>
<protein>
    <recommendedName>
        <fullName evidence="4">HTH araC/xylS-type domain-containing protein</fullName>
    </recommendedName>
</protein>
<dbReference type="PRINTS" id="PR00032">
    <property type="entry name" value="HTHARAC"/>
</dbReference>
<dbReference type="InterPro" id="IPR020449">
    <property type="entry name" value="Tscrpt_reg_AraC-type_HTH"/>
</dbReference>
<name>A0A261UF64_9BORD</name>
<dbReference type="InterPro" id="IPR050204">
    <property type="entry name" value="AraC_XylS_family_regulators"/>
</dbReference>
<keyword evidence="6" id="KW-1185">Reference proteome</keyword>
<evidence type="ECO:0000256" key="2">
    <source>
        <dbReference type="ARBA" id="ARBA00023125"/>
    </source>
</evidence>
<evidence type="ECO:0000256" key="1">
    <source>
        <dbReference type="ARBA" id="ARBA00023015"/>
    </source>
</evidence>
<dbReference type="Pfam" id="PF12833">
    <property type="entry name" value="HTH_18"/>
    <property type="match status" value="1"/>
</dbReference>
<dbReference type="GO" id="GO:0043565">
    <property type="term" value="F:sequence-specific DNA binding"/>
    <property type="evidence" value="ECO:0007669"/>
    <property type="project" value="InterPro"/>
</dbReference>
<evidence type="ECO:0000313" key="5">
    <source>
        <dbReference type="EMBL" id="OZI59850.1"/>
    </source>
</evidence>
<evidence type="ECO:0000256" key="3">
    <source>
        <dbReference type="ARBA" id="ARBA00023163"/>
    </source>
</evidence>
<keyword evidence="2" id="KW-0238">DNA-binding</keyword>
<feature type="domain" description="HTH araC/xylS-type" evidence="4">
    <location>
        <begin position="187"/>
        <end position="284"/>
    </location>
</feature>
<evidence type="ECO:0000259" key="4">
    <source>
        <dbReference type="PROSITE" id="PS01124"/>
    </source>
</evidence>
<dbReference type="PROSITE" id="PS01124">
    <property type="entry name" value="HTH_ARAC_FAMILY_2"/>
    <property type="match status" value="1"/>
</dbReference>
<dbReference type="EMBL" id="NEVS01000004">
    <property type="protein sequence ID" value="OZI59850.1"/>
    <property type="molecule type" value="Genomic_DNA"/>
</dbReference>
<dbReference type="PANTHER" id="PTHR46796">
    <property type="entry name" value="HTH-TYPE TRANSCRIPTIONAL ACTIVATOR RHAS-RELATED"/>
    <property type="match status" value="1"/>
</dbReference>
<proteinExistence type="predicted"/>
<accession>A0A261UF64</accession>
<comment type="caution">
    <text evidence="5">The sequence shown here is derived from an EMBL/GenBank/DDBJ whole genome shotgun (WGS) entry which is preliminary data.</text>
</comment>
<keyword evidence="1" id="KW-0805">Transcription regulation</keyword>
<dbReference type="PANTHER" id="PTHR46796:SF14">
    <property type="entry name" value="TRANSCRIPTIONAL REGULATORY PROTEIN"/>
    <property type="match status" value="1"/>
</dbReference>
<dbReference type="InterPro" id="IPR018060">
    <property type="entry name" value="HTH_AraC"/>
</dbReference>
<dbReference type="InterPro" id="IPR009057">
    <property type="entry name" value="Homeodomain-like_sf"/>
</dbReference>
<dbReference type="PROSITE" id="PS00041">
    <property type="entry name" value="HTH_ARAC_FAMILY_1"/>
    <property type="match status" value="1"/>
</dbReference>
<dbReference type="GO" id="GO:0003700">
    <property type="term" value="F:DNA-binding transcription factor activity"/>
    <property type="evidence" value="ECO:0007669"/>
    <property type="project" value="InterPro"/>
</dbReference>
<dbReference type="AlphaFoldDB" id="A0A261UF64"/>
<sequence>MASTNESGSQPRKAYKLEVGALGIERAQSMAPLADPIDVPVASRTAIIVQNRPFPLHRLWRSRKLVYQGSHKAGGISITNLEEEWRCHHLSAFDNFRIQIDHERLRELAAQSGAARDFFLRNPAGKVDRTMQSLVNAIAPALERRSDLDRLYIDHIASAMMIHIISTYGGPLRRGSYVPTLGARRERRIVEYMRHHVATDISVEDIAAECGISAGHFTKAFFQSTGLTPHQWILRARVDLAKDMLRQDIDIASIANSCGFSDQSHFSRVFKKLTGVSPARWRKN</sequence>
<dbReference type="Gene3D" id="1.10.10.60">
    <property type="entry name" value="Homeodomain-like"/>
    <property type="match status" value="2"/>
</dbReference>
<dbReference type="SUPFAM" id="SSF46689">
    <property type="entry name" value="Homeodomain-like"/>
    <property type="match status" value="2"/>
</dbReference>
<dbReference type="Proteomes" id="UP000215767">
    <property type="component" value="Unassembled WGS sequence"/>
</dbReference>
<reference evidence="6" key="1">
    <citation type="submission" date="2017-05" db="EMBL/GenBank/DDBJ databases">
        <title>Complete and WGS of Bordetella genogroups.</title>
        <authorList>
            <person name="Spilker T."/>
            <person name="Lipuma J."/>
        </authorList>
    </citation>
    <scope>NUCLEOTIDE SEQUENCE [LARGE SCALE GENOMIC DNA]</scope>
    <source>
        <strain evidence="6">AU8856</strain>
    </source>
</reference>
<organism evidence="5 6">
    <name type="scientific">Bordetella genomosp. 11</name>
    <dbReference type="NCBI Taxonomy" id="1416808"/>
    <lineage>
        <taxon>Bacteria</taxon>
        <taxon>Pseudomonadati</taxon>
        <taxon>Pseudomonadota</taxon>
        <taxon>Betaproteobacteria</taxon>
        <taxon>Burkholderiales</taxon>
        <taxon>Alcaligenaceae</taxon>
        <taxon>Bordetella</taxon>
    </lineage>
</organism>
<dbReference type="SMART" id="SM00342">
    <property type="entry name" value="HTH_ARAC"/>
    <property type="match status" value="1"/>
</dbReference>